<sequence>MAAMRLILAGQSARTAQYAAGMRRCVGRTHLRRLLLAVLTLCASLLYLTRVDAPGGLRAPPVIEGHVHPAGHGMTHRAPARSGASGQPESPHGWNGHSAHCPLCFTGAFALEPGPAVNVRGAVGAALTVPVRFCSPRLSAVRHADPRAPPQSAVCLMRA</sequence>
<evidence type="ECO:0000313" key="3">
    <source>
        <dbReference type="Proteomes" id="UP000620633"/>
    </source>
</evidence>
<proteinExistence type="predicted"/>
<evidence type="ECO:0000256" key="1">
    <source>
        <dbReference type="SAM" id="MobiDB-lite"/>
    </source>
</evidence>
<keyword evidence="3" id="KW-1185">Reference proteome</keyword>
<comment type="caution">
    <text evidence="2">The sequence shown here is derived from an EMBL/GenBank/DDBJ whole genome shotgun (WGS) entry which is preliminary data.</text>
</comment>
<accession>A0ABQ2SG95</accession>
<name>A0ABQ2SG95_9DEIO</name>
<gene>
    <name evidence="2" type="ORF">GCM10008961_13390</name>
</gene>
<dbReference type="Proteomes" id="UP000620633">
    <property type="component" value="Unassembled WGS sequence"/>
</dbReference>
<protein>
    <recommendedName>
        <fullName evidence="4">DUF2946 domain-containing protein</fullName>
    </recommendedName>
</protein>
<organism evidence="2 3">
    <name type="scientific">Deinococcus knuensis</name>
    <dbReference type="NCBI Taxonomy" id="1837380"/>
    <lineage>
        <taxon>Bacteria</taxon>
        <taxon>Thermotogati</taxon>
        <taxon>Deinococcota</taxon>
        <taxon>Deinococci</taxon>
        <taxon>Deinococcales</taxon>
        <taxon>Deinococcaceae</taxon>
        <taxon>Deinococcus</taxon>
    </lineage>
</organism>
<evidence type="ECO:0000313" key="2">
    <source>
        <dbReference type="EMBL" id="GGS23110.1"/>
    </source>
</evidence>
<reference evidence="3" key="1">
    <citation type="journal article" date="2019" name="Int. J. Syst. Evol. Microbiol.">
        <title>The Global Catalogue of Microorganisms (GCM) 10K type strain sequencing project: providing services to taxonomists for standard genome sequencing and annotation.</title>
        <authorList>
            <consortium name="The Broad Institute Genomics Platform"/>
            <consortium name="The Broad Institute Genome Sequencing Center for Infectious Disease"/>
            <person name="Wu L."/>
            <person name="Ma J."/>
        </authorList>
    </citation>
    <scope>NUCLEOTIDE SEQUENCE [LARGE SCALE GENOMIC DNA]</scope>
    <source>
        <strain evidence="3">JCM 31406</strain>
    </source>
</reference>
<dbReference type="EMBL" id="BMQO01000003">
    <property type="protein sequence ID" value="GGS23110.1"/>
    <property type="molecule type" value="Genomic_DNA"/>
</dbReference>
<feature type="region of interest" description="Disordered" evidence="1">
    <location>
        <begin position="71"/>
        <end position="94"/>
    </location>
</feature>
<evidence type="ECO:0008006" key="4">
    <source>
        <dbReference type="Google" id="ProtNLM"/>
    </source>
</evidence>